<evidence type="ECO:0000313" key="1">
    <source>
        <dbReference type="EMBL" id="PKC74382.1"/>
    </source>
</evidence>
<accession>A0A2N0SFQ2</accession>
<reference evidence="1 2" key="2">
    <citation type="submission" date="2017-10" db="EMBL/GenBank/DDBJ databases">
        <title>Genome analyses suggest a sexual origin of heterokaryosis in a supposedly ancient asexual fungus.</title>
        <authorList>
            <person name="Corradi N."/>
            <person name="Sedzielewska K."/>
            <person name="Noel J."/>
            <person name="Charron P."/>
            <person name="Farinelli L."/>
            <person name="Marton T."/>
            <person name="Kruger M."/>
            <person name="Pelin A."/>
            <person name="Brachmann A."/>
            <person name="Corradi N."/>
        </authorList>
    </citation>
    <scope>NUCLEOTIDE SEQUENCE [LARGE SCALE GENOMIC DNA]</scope>
    <source>
        <strain evidence="1 2">A1</strain>
    </source>
</reference>
<dbReference type="AlphaFoldDB" id="A0A2N0SFQ2"/>
<name>A0A2N0SFQ2_9GLOM</name>
<evidence type="ECO:0000313" key="2">
    <source>
        <dbReference type="Proteomes" id="UP000232688"/>
    </source>
</evidence>
<dbReference type="VEuPathDB" id="FungiDB:RhiirA1_388177"/>
<comment type="caution">
    <text evidence="1">The sequence shown here is derived from an EMBL/GenBank/DDBJ whole genome shotgun (WGS) entry which is preliminary data.</text>
</comment>
<proteinExistence type="predicted"/>
<dbReference type="Proteomes" id="UP000232688">
    <property type="component" value="Unassembled WGS sequence"/>
</dbReference>
<sequence length="159" mass="18491">MEANEISLPLQTDQQVKKVFEFQIIMKLNVNKENIKEIKYKAKAAVQACDKGEQRNVVDILKYLIYGLIERKILDVINPKIHLRISDDGRNVGQKVKQVMITCSILDDIDNLYQPENHYTIVLYPGVKKYETLNNILKSLAMKLRKLKEEGFKDNQNIK</sequence>
<gene>
    <name evidence="1" type="ORF">RhiirA1_388177</name>
</gene>
<dbReference type="EMBL" id="LLXH01000054">
    <property type="protein sequence ID" value="PKC74382.1"/>
    <property type="molecule type" value="Genomic_DNA"/>
</dbReference>
<reference evidence="1 2" key="1">
    <citation type="submission" date="2017-10" db="EMBL/GenBank/DDBJ databases">
        <title>Extensive intraspecific genome diversity in a model arbuscular mycorrhizal fungus.</title>
        <authorList>
            <person name="Chen E.C.H."/>
            <person name="Morin E."/>
            <person name="Baudet D."/>
            <person name="Noel J."/>
            <person name="Ndikumana S."/>
            <person name="Charron P."/>
            <person name="St-Onge C."/>
            <person name="Giorgi J."/>
            <person name="Grigoriev I.V."/>
            <person name="Roux C."/>
            <person name="Martin F.M."/>
            <person name="Corradi N."/>
        </authorList>
    </citation>
    <scope>NUCLEOTIDE SEQUENCE [LARGE SCALE GENOMIC DNA]</scope>
    <source>
        <strain evidence="1 2">A1</strain>
    </source>
</reference>
<protein>
    <submittedName>
        <fullName evidence="1">Uncharacterized protein</fullName>
    </submittedName>
</protein>
<organism evidence="1 2">
    <name type="scientific">Rhizophagus irregularis</name>
    <dbReference type="NCBI Taxonomy" id="588596"/>
    <lineage>
        <taxon>Eukaryota</taxon>
        <taxon>Fungi</taxon>
        <taxon>Fungi incertae sedis</taxon>
        <taxon>Mucoromycota</taxon>
        <taxon>Glomeromycotina</taxon>
        <taxon>Glomeromycetes</taxon>
        <taxon>Glomerales</taxon>
        <taxon>Glomeraceae</taxon>
        <taxon>Rhizophagus</taxon>
    </lineage>
</organism>